<feature type="transmembrane region" description="Helical" evidence="10">
    <location>
        <begin position="1084"/>
        <end position="1100"/>
    </location>
</feature>
<gene>
    <name evidence="12" type="ORF">MS3_00003748</name>
</gene>
<dbReference type="Gene3D" id="1.10.287.570">
    <property type="entry name" value="Helical hairpin bin"/>
    <property type="match status" value="1"/>
</dbReference>
<dbReference type="GO" id="GO:0016323">
    <property type="term" value="C:basolateral plasma membrane"/>
    <property type="evidence" value="ECO:0007669"/>
    <property type="project" value="TreeGrafter"/>
</dbReference>
<comment type="subcellular location">
    <subcellularLocation>
        <location evidence="1">Cell membrane</location>
        <topology evidence="1">Multi-pass membrane protein</topology>
    </subcellularLocation>
</comment>
<keyword evidence="13" id="KW-1185">Reference proteome</keyword>
<reference evidence="12" key="2">
    <citation type="journal article" date="2019" name="Gigascience">
        <title>High-quality Schistosoma haematobium genome achieved by single-molecule and long-range sequencing.</title>
        <authorList>
            <person name="Stroehlein A.J."/>
            <person name="Korhonen P.K."/>
            <person name="Chong T.M."/>
            <person name="Lim Y.L."/>
            <person name="Chan K.G."/>
            <person name="Webster B."/>
            <person name="Rollinson D."/>
            <person name="Brindley P.J."/>
            <person name="Gasser R.B."/>
            <person name="Young N.D."/>
        </authorList>
    </citation>
    <scope>NUCLEOTIDE SEQUENCE</scope>
</reference>
<dbReference type="InterPro" id="IPR003020">
    <property type="entry name" value="HCO3_transpt_euk"/>
</dbReference>
<feature type="transmembrane region" description="Helical" evidence="10">
    <location>
        <begin position="768"/>
        <end position="788"/>
    </location>
</feature>
<evidence type="ECO:0000256" key="8">
    <source>
        <dbReference type="ARBA" id="ARBA00023136"/>
    </source>
</evidence>
<feature type="transmembrane region" description="Helical" evidence="10">
    <location>
        <begin position="579"/>
        <end position="605"/>
    </location>
</feature>
<keyword evidence="5 10" id="KW-0812">Transmembrane</keyword>
<reference evidence="12" key="3">
    <citation type="submission" date="2021-06" db="EMBL/GenBank/DDBJ databases">
        <title>Chromosome-level genome assembly for S. haematobium.</title>
        <authorList>
            <person name="Stroehlein A.J."/>
        </authorList>
    </citation>
    <scope>NUCLEOTIDE SEQUENCE</scope>
</reference>
<dbReference type="KEGG" id="shx:MS3_00003748"/>
<feature type="transmembrane region" description="Helical" evidence="10">
    <location>
        <begin position="800"/>
        <end position="818"/>
    </location>
</feature>
<evidence type="ECO:0000256" key="6">
    <source>
        <dbReference type="ARBA" id="ARBA00022989"/>
    </source>
</evidence>
<feature type="domain" description="Bicarbonate transporter-like transmembrane" evidence="11">
    <location>
        <begin position="818"/>
        <end position="1115"/>
    </location>
</feature>
<dbReference type="GO" id="GO:0050801">
    <property type="term" value="P:monoatomic ion homeostasis"/>
    <property type="evidence" value="ECO:0007669"/>
    <property type="project" value="TreeGrafter"/>
</dbReference>
<dbReference type="InterPro" id="IPR016152">
    <property type="entry name" value="PTrfase/Anion_transptr"/>
</dbReference>
<protein>
    <recommendedName>
        <fullName evidence="11">Bicarbonate transporter-like transmembrane domain-containing protein</fullName>
    </recommendedName>
</protein>
<dbReference type="Gene3D" id="3.40.930.10">
    <property type="entry name" value="Mannitol-specific EII, Chain A"/>
    <property type="match status" value="1"/>
</dbReference>
<dbReference type="GO" id="GO:0006820">
    <property type="term" value="P:monoatomic anion transport"/>
    <property type="evidence" value="ECO:0007669"/>
    <property type="project" value="InterPro"/>
</dbReference>
<dbReference type="FunFam" id="1.10.287.570:FF:000002">
    <property type="entry name" value="Solute carrier family 4 member 11"/>
    <property type="match status" value="1"/>
</dbReference>
<evidence type="ECO:0000256" key="1">
    <source>
        <dbReference type="ARBA" id="ARBA00004651"/>
    </source>
</evidence>
<evidence type="ECO:0000313" key="13">
    <source>
        <dbReference type="Proteomes" id="UP000471633"/>
    </source>
</evidence>
<feature type="compositionally biased region" description="Polar residues" evidence="9">
    <location>
        <begin position="281"/>
        <end position="292"/>
    </location>
</feature>
<dbReference type="RefSeq" id="XP_012799281.3">
    <property type="nucleotide sequence ID" value="XM_012943827.3"/>
</dbReference>
<keyword evidence="4" id="KW-1003">Cell membrane</keyword>
<dbReference type="PANTHER" id="PTHR11453">
    <property type="entry name" value="ANION EXCHANGE PROTEIN"/>
    <property type="match status" value="1"/>
</dbReference>
<dbReference type="Pfam" id="PF00955">
    <property type="entry name" value="HCO3_cotransp"/>
    <property type="match status" value="2"/>
</dbReference>
<evidence type="ECO:0000256" key="5">
    <source>
        <dbReference type="ARBA" id="ARBA00022692"/>
    </source>
</evidence>
<evidence type="ECO:0000256" key="3">
    <source>
        <dbReference type="ARBA" id="ARBA00022448"/>
    </source>
</evidence>
<evidence type="ECO:0000256" key="9">
    <source>
        <dbReference type="SAM" id="MobiDB-lite"/>
    </source>
</evidence>
<feature type="transmembrane region" description="Helical" evidence="10">
    <location>
        <begin position="1057"/>
        <end position="1078"/>
    </location>
</feature>
<dbReference type="EMBL" id="AMPZ03000002">
    <property type="protein sequence ID" value="KAH9591488.1"/>
    <property type="molecule type" value="Genomic_DNA"/>
</dbReference>
<feature type="compositionally biased region" description="Low complexity" evidence="9">
    <location>
        <begin position="256"/>
        <end position="275"/>
    </location>
</feature>
<organism evidence="12 13">
    <name type="scientific">Schistosoma haematobium</name>
    <name type="common">Blood fluke</name>
    <dbReference type="NCBI Taxonomy" id="6185"/>
    <lineage>
        <taxon>Eukaryota</taxon>
        <taxon>Metazoa</taxon>
        <taxon>Spiralia</taxon>
        <taxon>Lophotrochozoa</taxon>
        <taxon>Platyhelminthes</taxon>
        <taxon>Trematoda</taxon>
        <taxon>Digenea</taxon>
        <taxon>Strigeidida</taxon>
        <taxon>Schistosomatoidea</taxon>
        <taxon>Schistosomatidae</taxon>
        <taxon>Schistosoma</taxon>
    </lineage>
</organism>
<evidence type="ECO:0000256" key="7">
    <source>
        <dbReference type="ARBA" id="ARBA00023065"/>
    </source>
</evidence>
<proteinExistence type="inferred from homology"/>
<feature type="region of interest" description="Disordered" evidence="9">
    <location>
        <begin position="729"/>
        <end position="749"/>
    </location>
</feature>
<dbReference type="Proteomes" id="UP000471633">
    <property type="component" value="Unassembled WGS sequence"/>
</dbReference>
<sequence>MSYNIQMTTVSSSTVQSTTLNNSYPTTITTTTCGTTTTTTNNNTYMPTTISNTFQSCIQTELSDNHYLFDVHKTKDDSMNNKLYTVDHLIKSTSIKSKSKRLEKHVTLSDEILDVNYPPFLQHHYIKSNDYYNKFNIDNLDNKNNKNLTNIDHNYPLSINPTIPHMSTDKISTASLGSMVKYCTDNHDESSTTLILSRLEKLTLKDFASEVRANLDIDMFIKEATLLLDLDGSTLEDIISSMLEAVFNNRPIVDTATSTTTNTTANMTPSSPSSPDDTDSVQWSRTSATTTSGFGPKVNFSITGNSDKTNLSKLDIENMKLEAKNSLLMQINYEGYTYQRLAKTIKGVSLRDGDCLSTDQSWICAMCSLRSIHKRYLALARLNNPVNFGRSSEGTYLIVLIITPTKEKGTKSEIEVGRTFGTILSDPIFRQELLFATDEKEVKLLLWDRAQQLAAQQSTDRRRSSQYLDIRNQTIDLSSQSKIGKGIYLDLKRKIPYYWSDITEGICGKNTMRKTISTIIFLYFACLLPSIAFGLLNSKNTDKKMELIIKYQITLHLFLIIHIDNYNFDVTRVIMGQTIGGLCYGVFGGQPLLVLLSTAPLALYIKIIYTISETYSINFYAMYACIGLFNSLFLIIYSVCGFSRWMKWSTRSTEEIFAMFVSMAFLYDAGNDLYATFQENYHCNLLTNYSLVSNETLNIQGFHINFIHSNYSFNKISIENCPEILPSKSFPSSSSSSSSTSSTLPSLPSQHTNRNITIIQSGCQREVALVYLVLLLGTVWIALNLLNFTKTFYDHKFHRFNSNVTAYTYIYIYIHLAKAIKSDLPFLTATKREILTDFALPIAVISMSLVGSLIFGDIKLKPFEVEPSDFMLSKAPLNLLSWPAVLGSIGIAIPLSLLFYMEQNIASAILNSPSNKLRKGPSNHWDLFVIALINIILSIFCLPWVHAALPHTPLHVKALADMEEHVDGGHHIKQTVIRVRETRLTLFISHVLIGLSLAMIPYPLIYIPPPVLNGLFIYMAITALQGNQMFERILLFITEQSAYPPSHYIRRVPQRKLHLFTFFQLIQLGFLCAFGFAPSPYVKLIFPVILVVQIVLRHTLIPKAIDSKYLEALDRHF</sequence>
<feature type="domain" description="Bicarbonate transporter-like transmembrane" evidence="11">
    <location>
        <begin position="485"/>
        <end position="813"/>
    </location>
</feature>
<feature type="transmembrane region" description="Helical" evidence="10">
    <location>
        <begin position="617"/>
        <end position="639"/>
    </location>
</feature>
<evidence type="ECO:0000256" key="4">
    <source>
        <dbReference type="ARBA" id="ARBA00022475"/>
    </source>
</evidence>
<feature type="transmembrane region" description="Helical" evidence="10">
    <location>
        <begin position="927"/>
        <end position="949"/>
    </location>
</feature>
<dbReference type="CTD" id="24595225"/>
<evidence type="ECO:0000259" key="11">
    <source>
        <dbReference type="Pfam" id="PF00955"/>
    </source>
</evidence>
<evidence type="ECO:0000313" key="12">
    <source>
        <dbReference type="EMBL" id="KAH9591488.1"/>
    </source>
</evidence>
<evidence type="ECO:0000256" key="10">
    <source>
        <dbReference type="SAM" id="Phobius"/>
    </source>
</evidence>
<reference evidence="12" key="4">
    <citation type="journal article" date="2022" name="PLoS Pathog.">
        <title>Chromosome-level genome of Schistosoma haematobium underpins genome-wide explorations of molecular variation.</title>
        <authorList>
            <person name="Stroehlein A.J."/>
            <person name="Korhonen P.K."/>
            <person name="Lee V.V."/>
            <person name="Ralph S.A."/>
            <person name="Mentink-Kane M."/>
            <person name="You H."/>
            <person name="McManus D.P."/>
            <person name="Tchuente L.T."/>
            <person name="Stothard J.R."/>
            <person name="Kaur P."/>
            <person name="Dudchenko O."/>
            <person name="Aiden E.L."/>
            <person name="Yang B."/>
            <person name="Yang H."/>
            <person name="Emery A.M."/>
            <person name="Webster B.L."/>
            <person name="Brindley P.J."/>
            <person name="Rollinson D."/>
            <person name="Chang B.C.H."/>
            <person name="Gasser R.B."/>
            <person name="Young N.D."/>
        </authorList>
    </citation>
    <scope>NUCLEOTIDE SEQUENCE</scope>
</reference>
<keyword evidence="7" id="KW-0406">Ion transport</keyword>
<feature type="transmembrane region" description="Helical" evidence="10">
    <location>
        <begin position="879"/>
        <end position="901"/>
    </location>
</feature>
<keyword evidence="6 10" id="KW-1133">Transmembrane helix</keyword>
<feature type="transmembrane region" description="Helical" evidence="10">
    <location>
        <begin position="838"/>
        <end position="858"/>
    </location>
</feature>
<feature type="region of interest" description="Disordered" evidence="9">
    <location>
        <begin position="256"/>
        <end position="292"/>
    </location>
</feature>
<dbReference type="PANTHER" id="PTHR11453:SF127">
    <property type="entry name" value="SOLUTE CARRIER FAMILY 4 MEMBER 11"/>
    <property type="match status" value="1"/>
</dbReference>
<evidence type="ECO:0000256" key="2">
    <source>
        <dbReference type="ARBA" id="ARBA00010993"/>
    </source>
</evidence>
<dbReference type="InterPro" id="IPR011531">
    <property type="entry name" value="HCO3_transpt-like_TM_dom"/>
</dbReference>
<dbReference type="SUPFAM" id="SSF55804">
    <property type="entry name" value="Phoshotransferase/anion transport protein"/>
    <property type="match status" value="1"/>
</dbReference>
<name>A0A922LQC3_SCHHA</name>
<dbReference type="AlphaFoldDB" id="A0A922LQC3"/>
<keyword evidence="8 10" id="KW-0472">Membrane</keyword>
<dbReference type="GO" id="GO:0005452">
    <property type="term" value="F:solute:inorganic anion antiporter activity"/>
    <property type="evidence" value="ECO:0007669"/>
    <property type="project" value="InterPro"/>
</dbReference>
<feature type="transmembrane region" description="Helical" evidence="10">
    <location>
        <begin position="516"/>
        <end position="536"/>
    </location>
</feature>
<reference evidence="12" key="1">
    <citation type="journal article" date="2012" name="Nat. Genet.">
        <title>Whole-genome sequence of Schistosoma haematobium.</title>
        <authorList>
            <person name="Young N.D."/>
            <person name="Jex A.R."/>
            <person name="Li B."/>
            <person name="Liu S."/>
            <person name="Yang L."/>
            <person name="Xiong Z."/>
            <person name="Li Y."/>
            <person name="Cantacessi C."/>
            <person name="Hall R.S."/>
            <person name="Xu X."/>
            <person name="Chen F."/>
            <person name="Wu X."/>
            <person name="Zerlotini A."/>
            <person name="Oliveira G."/>
            <person name="Hofmann A."/>
            <person name="Zhang G."/>
            <person name="Fang X."/>
            <person name="Kang Y."/>
            <person name="Campbell B.E."/>
            <person name="Loukas A."/>
            <person name="Ranganathan S."/>
            <person name="Rollinson D."/>
            <person name="Rinaldi G."/>
            <person name="Brindley P.J."/>
            <person name="Yang H."/>
            <person name="Wang J."/>
            <person name="Wang J."/>
            <person name="Gasser R.B."/>
        </authorList>
    </citation>
    <scope>NUCLEOTIDE SEQUENCE</scope>
</reference>
<dbReference type="GeneID" id="24595225"/>
<accession>A0A922LQC3</accession>
<keyword evidence="3" id="KW-0813">Transport</keyword>
<comment type="caution">
    <text evidence="12">The sequence shown here is derived from an EMBL/GenBank/DDBJ whole genome shotgun (WGS) entry which is preliminary data.</text>
</comment>
<comment type="similarity">
    <text evidence="2">Belongs to the anion exchanger (TC 2.A.31) family.</text>
</comment>